<dbReference type="EMBL" id="QGKY02000190">
    <property type="protein sequence ID" value="KAF2589118.1"/>
    <property type="molecule type" value="Genomic_DNA"/>
</dbReference>
<dbReference type="InterPro" id="IPR044517">
    <property type="entry name" value="PHOX1-4"/>
</dbReference>
<dbReference type="PANTHER" id="PTHR46183:SF15">
    <property type="entry name" value="PB1 DOMAIN-CONTAINING PROTEIN"/>
    <property type="match status" value="1"/>
</dbReference>
<dbReference type="AlphaFoldDB" id="A0A8S9K630"/>
<evidence type="ECO:0000313" key="1">
    <source>
        <dbReference type="EMBL" id="KAF2589118.1"/>
    </source>
</evidence>
<accession>A0A8S9K630</accession>
<sequence>MTWLFFDLKVPLSLSAGSLIILSKNLAQYININSGSLKTYAFDDTSIGSWMIGVQATYIDDNRLCCSSIRQDKKLGLDGVFSEASDEDNAEQTANMTSQINLLWGSLLYERSIVEYKLGLPTWDECLEVAVEKFELAGASATDIAVMVKNHCSNENALEGMGFKIDEIVQAWNEMYDAKRWQIGVPSFRLEPLFRRRSPKLHDILENVFTGPQ</sequence>
<dbReference type="PANTHER" id="PTHR46183">
    <property type="entry name" value="PROTEIN CLMP1"/>
    <property type="match status" value="1"/>
</dbReference>
<proteinExistence type="predicted"/>
<gene>
    <name evidence="1" type="ORF">F2Q70_00041332</name>
</gene>
<name>A0A8S9K630_BRACR</name>
<comment type="caution">
    <text evidence="1">The sequence shown here is derived from an EMBL/GenBank/DDBJ whole genome shotgun (WGS) entry which is preliminary data.</text>
</comment>
<organism evidence="1">
    <name type="scientific">Brassica cretica</name>
    <name type="common">Mustard</name>
    <dbReference type="NCBI Taxonomy" id="69181"/>
    <lineage>
        <taxon>Eukaryota</taxon>
        <taxon>Viridiplantae</taxon>
        <taxon>Streptophyta</taxon>
        <taxon>Embryophyta</taxon>
        <taxon>Tracheophyta</taxon>
        <taxon>Spermatophyta</taxon>
        <taxon>Magnoliopsida</taxon>
        <taxon>eudicotyledons</taxon>
        <taxon>Gunneridae</taxon>
        <taxon>Pentapetalae</taxon>
        <taxon>rosids</taxon>
        <taxon>malvids</taxon>
        <taxon>Brassicales</taxon>
        <taxon>Brassicaceae</taxon>
        <taxon>Brassiceae</taxon>
        <taxon>Brassica</taxon>
    </lineage>
</organism>
<reference evidence="1" key="1">
    <citation type="submission" date="2019-12" db="EMBL/GenBank/DDBJ databases">
        <title>Genome sequencing and annotation of Brassica cretica.</title>
        <authorList>
            <person name="Studholme D.J."/>
            <person name="Sarris P.F."/>
        </authorList>
    </citation>
    <scope>NUCLEOTIDE SEQUENCE</scope>
    <source>
        <strain evidence="1">PFS-102/07</strain>
        <tissue evidence="1">Leaf</tissue>
    </source>
</reference>
<protein>
    <recommendedName>
        <fullName evidence="2">Hexosyltransferase</fullName>
    </recommendedName>
</protein>
<evidence type="ECO:0008006" key="2">
    <source>
        <dbReference type="Google" id="ProtNLM"/>
    </source>
</evidence>